<dbReference type="InterPro" id="IPR022791">
    <property type="entry name" value="L-PG_synthase/AglD"/>
</dbReference>
<evidence type="ECO:0000256" key="6">
    <source>
        <dbReference type="SAM" id="MobiDB-lite"/>
    </source>
</evidence>
<feature type="transmembrane region" description="Helical" evidence="7">
    <location>
        <begin position="325"/>
        <end position="344"/>
    </location>
</feature>
<evidence type="ECO:0008006" key="10">
    <source>
        <dbReference type="Google" id="ProtNLM"/>
    </source>
</evidence>
<keyword evidence="9" id="KW-1185">Reference proteome</keyword>
<evidence type="ECO:0000313" key="9">
    <source>
        <dbReference type="Proteomes" id="UP000199503"/>
    </source>
</evidence>
<dbReference type="OrthoDB" id="6057470at2"/>
<name>A0A1H9AE30_9PSEU</name>
<feature type="transmembrane region" description="Helical" evidence="7">
    <location>
        <begin position="160"/>
        <end position="183"/>
    </location>
</feature>
<dbReference type="EMBL" id="FOFV01000001">
    <property type="protein sequence ID" value="SEP74996.1"/>
    <property type="molecule type" value="Genomic_DNA"/>
</dbReference>
<evidence type="ECO:0000256" key="3">
    <source>
        <dbReference type="ARBA" id="ARBA00022692"/>
    </source>
</evidence>
<evidence type="ECO:0000313" key="8">
    <source>
        <dbReference type="EMBL" id="SEP74996.1"/>
    </source>
</evidence>
<dbReference type="Pfam" id="PF03706">
    <property type="entry name" value="LPG_synthase_TM"/>
    <property type="match status" value="1"/>
</dbReference>
<evidence type="ECO:0000256" key="4">
    <source>
        <dbReference type="ARBA" id="ARBA00022989"/>
    </source>
</evidence>
<keyword evidence="3 7" id="KW-0812">Transmembrane</keyword>
<feature type="transmembrane region" description="Helical" evidence="7">
    <location>
        <begin position="90"/>
        <end position="110"/>
    </location>
</feature>
<feature type="transmembrane region" description="Helical" evidence="7">
    <location>
        <begin position="52"/>
        <end position="70"/>
    </location>
</feature>
<keyword evidence="2" id="KW-1003">Cell membrane</keyword>
<keyword evidence="5 7" id="KW-0472">Membrane</keyword>
<evidence type="ECO:0000256" key="7">
    <source>
        <dbReference type="SAM" id="Phobius"/>
    </source>
</evidence>
<dbReference type="GO" id="GO:0005886">
    <property type="term" value="C:plasma membrane"/>
    <property type="evidence" value="ECO:0007669"/>
    <property type="project" value="UniProtKB-SubCell"/>
</dbReference>
<feature type="transmembrane region" description="Helical" evidence="7">
    <location>
        <begin position="301"/>
        <end position="319"/>
    </location>
</feature>
<comment type="subcellular location">
    <subcellularLocation>
        <location evidence="1">Cell membrane</location>
        <topology evidence="1">Multi-pass membrane protein</topology>
    </subcellularLocation>
</comment>
<protein>
    <recommendedName>
        <fullName evidence="10">Lysylphosphatidylglycerol synthase TM region</fullName>
    </recommendedName>
</protein>
<evidence type="ECO:0000256" key="5">
    <source>
        <dbReference type="ARBA" id="ARBA00023136"/>
    </source>
</evidence>
<evidence type="ECO:0000256" key="2">
    <source>
        <dbReference type="ARBA" id="ARBA00022475"/>
    </source>
</evidence>
<organism evidence="8 9">
    <name type="scientific">Lentzea albida</name>
    <dbReference type="NCBI Taxonomy" id="65499"/>
    <lineage>
        <taxon>Bacteria</taxon>
        <taxon>Bacillati</taxon>
        <taxon>Actinomycetota</taxon>
        <taxon>Actinomycetes</taxon>
        <taxon>Pseudonocardiales</taxon>
        <taxon>Pseudonocardiaceae</taxon>
        <taxon>Lentzea</taxon>
    </lineage>
</organism>
<dbReference type="Proteomes" id="UP000199503">
    <property type="component" value="Unassembled WGS sequence"/>
</dbReference>
<accession>A0A1H9AE30</accession>
<feature type="region of interest" description="Disordered" evidence="6">
    <location>
        <begin position="1"/>
        <end position="26"/>
    </location>
</feature>
<sequence length="358" mass="37549">MDAQPAVPGPPLGSEAGSGEPMTVEPDVADTDARQVAPPAPARTRKAVVIAWAKRVLIVAVLAAAVYSVYSQWDEVYPTLIALPWPSLALSLVAVFAGIFLGPLVWKIVLSDLGAPVRFMDASKFYLVGQLGKYIPGAVWAVLLSMELAREAGVNRARSFTAGLVATGMGVLASLIAGLAALPVMLGGRPESNQLLWLFLLLAVGLPFLHPRLLTWSVNLVLKVLRKRPLESQFTAGKILKALGAAVAIYLCYGVHLWLLVDSLGSPRLDTLVLSAGAMALSMTAGLLAFFLPSGLGARELVITATIATVLPLPQAIALALVSRLMFTVADLAAAGAAALLAYVQKRRGVPAPVPAED</sequence>
<reference evidence="9" key="1">
    <citation type="submission" date="2016-10" db="EMBL/GenBank/DDBJ databases">
        <authorList>
            <person name="Varghese N."/>
            <person name="Submissions S."/>
        </authorList>
    </citation>
    <scope>NUCLEOTIDE SEQUENCE [LARGE SCALE GENOMIC DNA]</scope>
    <source>
        <strain evidence="9">DSM 44437</strain>
    </source>
</reference>
<dbReference type="AlphaFoldDB" id="A0A1H9AE30"/>
<evidence type="ECO:0000256" key="1">
    <source>
        <dbReference type="ARBA" id="ARBA00004651"/>
    </source>
</evidence>
<keyword evidence="4 7" id="KW-1133">Transmembrane helix</keyword>
<dbReference type="STRING" id="65499.SAMN04488000_101128"/>
<proteinExistence type="predicted"/>
<feature type="transmembrane region" description="Helical" evidence="7">
    <location>
        <begin position="272"/>
        <end position="292"/>
    </location>
</feature>
<gene>
    <name evidence="8" type="ORF">SAMN04488000_101128</name>
</gene>
<feature type="transmembrane region" description="Helical" evidence="7">
    <location>
        <begin position="239"/>
        <end position="260"/>
    </location>
</feature>
<feature type="transmembrane region" description="Helical" evidence="7">
    <location>
        <begin position="195"/>
        <end position="218"/>
    </location>
</feature>